<dbReference type="InterPro" id="IPR029033">
    <property type="entry name" value="His_PPase_superfam"/>
</dbReference>
<comment type="caution">
    <text evidence="1">The sequence shown here is derived from an EMBL/GenBank/DDBJ whole genome shotgun (WGS) entry which is preliminary data.</text>
</comment>
<dbReference type="InterPro" id="IPR013078">
    <property type="entry name" value="His_Pase_superF_clade-1"/>
</dbReference>
<proteinExistence type="predicted"/>
<evidence type="ECO:0000313" key="1">
    <source>
        <dbReference type="EMBL" id="CAH3169016.1"/>
    </source>
</evidence>
<dbReference type="EMBL" id="CALNXI010001440">
    <property type="protein sequence ID" value="CAH3169016.1"/>
    <property type="molecule type" value="Genomic_DNA"/>
</dbReference>
<accession>A0ABN8QQU2</accession>
<dbReference type="CDD" id="cd07067">
    <property type="entry name" value="HP_PGM_like"/>
    <property type="match status" value="1"/>
</dbReference>
<dbReference type="Proteomes" id="UP001159427">
    <property type="component" value="Unassembled WGS sequence"/>
</dbReference>
<name>A0ABN8QQU2_9CNID</name>
<keyword evidence="2" id="KW-1185">Reference proteome</keyword>
<dbReference type="SUPFAM" id="SSF53254">
    <property type="entry name" value="Phosphoglycerate mutase-like"/>
    <property type="match status" value="1"/>
</dbReference>
<reference evidence="1 2" key="1">
    <citation type="submission" date="2022-05" db="EMBL/GenBank/DDBJ databases">
        <authorList>
            <consortium name="Genoscope - CEA"/>
            <person name="William W."/>
        </authorList>
    </citation>
    <scope>NUCLEOTIDE SEQUENCE [LARGE SCALE GENOMIC DNA]</scope>
</reference>
<dbReference type="Gene3D" id="3.40.50.1240">
    <property type="entry name" value="Phosphoglycerate mutase-like"/>
    <property type="match status" value="1"/>
</dbReference>
<dbReference type="Pfam" id="PF00300">
    <property type="entry name" value="His_Phos_1"/>
    <property type="match status" value="1"/>
</dbReference>
<dbReference type="PANTHER" id="PTHR48100">
    <property type="entry name" value="BROAD-SPECIFICITY PHOSPHATASE YOR283W-RELATED"/>
    <property type="match status" value="1"/>
</dbReference>
<sequence>MLSGKKTVHFVRHFQSTWNETEEKFKLTRLDKRLQSEEFVDAPLSAFGEEQANSIRQKIQDLNAEVAITSPLKRAIESCIRSYGNQNVLASHLCAEIGESLCDIGTMKENLVKMYPSIDFNNLPSNVWWFVEEKLKGQLTDPKKCYEFVLNNGTFKLGETFTGCHFQGRIERFYDFLQSQHESNIVVFSHSGFLRSFLFKYYGRPFRHTIQNGEILTYSL</sequence>
<evidence type="ECO:0000313" key="2">
    <source>
        <dbReference type="Proteomes" id="UP001159427"/>
    </source>
</evidence>
<dbReference type="PANTHER" id="PTHR48100:SF61">
    <property type="entry name" value="PHOSPHOGLYCERATE MUTASE"/>
    <property type="match status" value="1"/>
</dbReference>
<evidence type="ECO:0008006" key="3">
    <source>
        <dbReference type="Google" id="ProtNLM"/>
    </source>
</evidence>
<organism evidence="1 2">
    <name type="scientific">Porites evermanni</name>
    <dbReference type="NCBI Taxonomy" id="104178"/>
    <lineage>
        <taxon>Eukaryota</taxon>
        <taxon>Metazoa</taxon>
        <taxon>Cnidaria</taxon>
        <taxon>Anthozoa</taxon>
        <taxon>Hexacorallia</taxon>
        <taxon>Scleractinia</taxon>
        <taxon>Fungiina</taxon>
        <taxon>Poritidae</taxon>
        <taxon>Porites</taxon>
    </lineage>
</organism>
<gene>
    <name evidence="1" type="ORF">PEVE_00006743</name>
</gene>
<protein>
    <recommendedName>
        <fullName evidence="3">Histidine phosphatase family protein</fullName>
    </recommendedName>
</protein>
<dbReference type="SMART" id="SM00855">
    <property type="entry name" value="PGAM"/>
    <property type="match status" value="1"/>
</dbReference>
<dbReference type="InterPro" id="IPR050275">
    <property type="entry name" value="PGM_Phosphatase"/>
</dbReference>